<keyword evidence="3" id="KW-0520">NAD</keyword>
<dbReference type="InterPro" id="IPR036291">
    <property type="entry name" value="NAD(P)-bd_dom_sf"/>
</dbReference>
<accession>A0A0F9J922</accession>
<protein>
    <recommendedName>
        <fullName evidence="5">Alcohol dehydrogenase-like C-terminal domain-containing protein</fullName>
    </recommendedName>
</protein>
<reference evidence="4" key="1">
    <citation type="journal article" date="2015" name="Nature">
        <title>Complex archaea that bridge the gap between prokaryotes and eukaryotes.</title>
        <authorList>
            <person name="Spang A."/>
            <person name="Saw J.H."/>
            <person name="Jorgensen S.L."/>
            <person name="Zaremba-Niedzwiedzka K."/>
            <person name="Martijn J."/>
            <person name="Lind A.E."/>
            <person name="van Eijk R."/>
            <person name="Schleper C."/>
            <person name="Guy L."/>
            <person name="Ettema T.J."/>
        </authorList>
    </citation>
    <scope>NUCLEOTIDE SEQUENCE</scope>
</reference>
<dbReference type="SUPFAM" id="SSF50129">
    <property type="entry name" value="GroES-like"/>
    <property type="match status" value="1"/>
</dbReference>
<dbReference type="AlphaFoldDB" id="A0A0F9J922"/>
<dbReference type="Gene3D" id="3.90.180.10">
    <property type="entry name" value="Medium-chain alcohol dehydrogenases, catalytic domain"/>
    <property type="match status" value="1"/>
</dbReference>
<evidence type="ECO:0000256" key="2">
    <source>
        <dbReference type="ARBA" id="ARBA00022833"/>
    </source>
</evidence>
<dbReference type="EMBL" id="LAZR01018627">
    <property type="protein sequence ID" value="KKL95632.1"/>
    <property type="molecule type" value="Genomic_DNA"/>
</dbReference>
<proteinExistence type="predicted"/>
<name>A0A0F9J922_9ZZZZ</name>
<dbReference type="Gene3D" id="3.40.50.720">
    <property type="entry name" value="NAD(P)-binding Rossmann-like Domain"/>
    <property type="match status" value="1"/>
</dbReference>
<dbReference type="GO" id="GO:0046294">
    <property type="term" value="P:formaldehyde catabolic process"/>
    <property type="evidence" value="ECO:0007669"/>
    <property type="project" value="TreeGrafter"/>
</dbReference>
<comment type="caution">
    <text evidence="4">The sequence shown here is derived from an EMBL/GenBank/DDBJ whole genome shotgun (WGS) entry which is preliminary data.</text>
</comment>
<dbReference type="SUPFAM" id="SSF51735">
    <property type="entry name" value="NAD(P)-binding Rossmann-fold domains"/>
    <property type="match status" value="1"/>
</dbReference>
<evidence type="ECO:0008006" key="5">
    <source>
        <dbReference type="Google" id="ProtNLM"/>
    </source>
</evidence>
<evidence type="ECO:0000256" key="1">
    <source>
        <dbReference type="ARBA" id="ARBA00022723"/>
    </source>
</evidence>
<dbReference type="GO" id="GO:0008270">
    <property type="term" value="F:zinc ion binding"/>
    <property type="evidence" value="ECO:0007669"/>
    <property type="project" value="TreeGrafter"/>
</dbReference>
<dbReference type="PANTHER" id="PTHR43880">
    <property type="entry name" value="ALCOHOL DEHYDROGENASE"/>
    <property type="match status" value="1"/>
</dbReference>
<evidence type="ECO:0000256" key="3">
    <source>
        <dbReference type="ARBA" id="ARBA00023027"/>
    </source>
</evidence>
<dbReference type="PANTHER" id="PTHR43880:SF12">
    <property type="entry name" value="ALCOHOL DEHYDROGENASE CLASS-3"/>
    <property type="match status" value="1"/>
</dbReference>
<gene>
    <name evidence="4" type="ORF">LCGC14_1852630</name>
</gene>
<organism evidence="4">
    <name type="scientific">marine sediment metagenome</name>
    <dbReference type="NCBI Taxonomy" id="412755"/>
    <lineage>
        <taxon>unclassified sequences</taxon>
        <taxon>metagenomes</taxon>
        <taxon>ecological metagenomes</taxon>
    </lineage>
</organism>
<dbReference type="GO" id="GO:0051903">
    <property type="term" value="F:S-(hydroxymethyl)glutathione dehydrogenase [NAD(P)+] activity"/>
    <property type="evidence" value="ECO:0007669"/>
    <property type="project" value="TreeGrafter"/>
</dbReference>
<keyword evidence="2" id="KW-0862">Zinc</keyword>
<dbReference type="GO" id="GO:0005829">
    <property type="term" value="C:cytosol"/>
    <property type="evidence" value="ECO:0007669"/>
    <property type="project" value="TreeGrafter"/>
</dbReference>
<evidence type="ECO:0000313" key="4">
    <source>
        <dbReference type="EMBL" id="KKL95632.1"/>
    </source>
</evidence>
<keyword evidence="1" id="KW-0479">Metal-binding</keyword>
<dbReference type="InterPro" id="IPR011032">
    <property type="entry name" value="GroES-like_sf"/>
</dbReference>
<sequence length="99" mass="10649">MRQAYDATRRGGMAVVVGLAPAGAEVSIPAGSLLQEKVLTGSSYGGARPRIDMPKLVDLYMAGKLKLDELISRRYPLDGINDAFQAMRDGEVARSIIQL</sequence>